<dbReference type="InterPro" id="IPR050570">
    <property type="entry name" value="Cell_wall_metabolism_enzyme"/>
</dbReference>
<dbReference type="CDD" id="cd12797">
    <property type="entry name" value="M23_peptidase"/>
    <property type="match status" value="1"/>
</dbReference>
<dbReference type="Pfam" id="PF01551">
    <property type="entry name" value="Peptidase_M23"/>
    <property type="match status" value="1"/>
</dbReference>
<dbReference type="Proteomes" id="UP001429745">
    <property type="component" value="Unassembled WGS sequence"/>
</dbReference>
<dbReference type="PANTHER" id="PTHR21666">
    <property type="entry name" value="PEPTIDASE-RELATED"/>
    <property type="match status" value="1"/>
</dbReference>
<keyword evidence="3" id="KW-1185">Reference proteome</keyword>
<dbReference type="SUPFAM" id="SSF51261">
    <property type="entry name" value="Duplicated hybrid motif"/>
    <property type="match status" value="1"/>
</dbReference>
<sequence length="300" mass="32361">MTRMPMPFSNPSTYPGHTGIDFGKARGVQVPAITPGVITFVGTWGNGGLTKTITRADGLKVMNCHLDSLAGVGLGAHVSLGQHIGPVGSTGRSTGPHLHTEFWLNGVAQDEWKWMDPGNWIGKPGNVAGLPPYSKTVEQEQAFLNATRGEHLLVDGRRGPATIAAYKRYQAFLQSRGWYSGKIDGIWGGGTQAGHEKYYAELHRPAAQSVYPSVSVDTIAMIGDVRGLQKIARLGGYKGRIDNDWGPGSKAGFARWIANSGYGSIGNWLRKRWGYVGNDQQGPVMTAALQRANAENYRAL</sequence>
<comment type="caution">
    <text evidence="2">The sequence shown here is derived from an EMBL/GenBank/DDBJ whole genome shotgun (WGS) entry which is preliminary data.</text>
</comment>
<protein>
    <submittedName>
        <fullName evidence="2">M23 family metallopeptidase</fullName>
    </submittedName>
</protein>
<evidence type="ECO:0000259" key="1">
    <source>
        <dbReference type="Pfam" id="PF01551"/>
    </source>
</evidence>
<feature type="domain" description="M23ase beta-sheet core" evidence="1">
    <location>
        <begin position="16"/>
        <end position="110"/>
    </location>
</feature>
<reference evidence="2 3" key="1">
    <citation type="submission" date="2020-04" db="EMBL/GenBank/DDBJ databases">
        <title>CFH 90308 Microbacterium sp.</title>
        <authorList>
            <person name="Nie G."/>
            <person name="Ming H."/>
            <person name="Xia T."/>
        </authorList>
    </citation>
    <scope>NUCLEOTIDE SEQUENCE [LARGE SCALE GENOMIC DNA]</scope>
    <source>
        <strain evidence="2 3">CFH 90308</strain>
    </source>
</reference>
<dbReference type="Gene3D" id="2.70.70.10">
    <property type="entry name" value="Glucose Permease (Domain IIA)"/>
    <property type="match status" value="1"/>
</dbReference>
<gene>
    <name evidence="2" type="ORF">HF576_01840</name>
</gene>
<accession>A0ABX1K7B9</accession>
<name>A0ABX1K7B9_9MICO</name>
<dbReference type="EMBL" id="JABACI010000001">
    <property type="protein sequence ID" value="NLP82580.1"/>
    <property type="molecule type" value="Genomic_DNA"/>
</dbReference>
<dbReference type="RefSeq" id="WP_168911072.1">
    <property type="nucleotide sequence ID" value="NZ_JABACI010000001.1"/>
</dbReference>
<organism evidence="2 3">
    <name type="scientific">Microbacterium salsuginis</name>
    <dbReference type="NCBI Taxonomy" id="2722803"/>
    <lineage>
        <taxon>Bacteria</taxon>
        <taxon>Bacillati</taxon>
        <taxon>Actinomycetota</taxon>
        <taxon>Actinomycetes</taxon>
        <taxon>Micrococcales</taxon>
        <taxon>Microbacteriaceae</taxon>
        <taxon>Microbacterium</taxon>
    </lineage>
</organism>
<evidence type="ECO:0000313" key="2">
    <source>
        <dbReference type="EMBL" id="NLP82580.1"/>
    </source>
</evidence>
<dbReference type="Gene3D" id="1.10.101.10">
    <property type="entry name" value="PGBD-like superfamily/PGBD"/>
    <property type="match status" value="1"/>
</dbReference>
<proteinExistence type="predicted"/>
<dbReference type="InterPro" id="IPR011055">
    <property type="entry name" value="Dup_hybrid_motif"/>
</dbReference>
<dbReference type="InterPro" id="IPR036366">
    <property type="entry name" value="PGBDSf"/>
</dbReference>
<evidence type="ECO:0000313" key="3">
    <source>
        <dbReference type="Proteomes" id="UP001429745"/>
    </source>
</evidence>
<dbReference type="InterPro" id="IPR016047">
    <property type="entry name" value="M23ase_b-sheet_dom"/>
</dbReference>
<dbReference type="PANTHER" id="PTHR21666:SF270">
    <property type="entry name" value="MUREIN HYDROLASE ACTIVATOR ENVC"/>
    <property type="match status" value="1"/>
</dbReference>